<organism evidence="1 2">
    <name type="scientific">Microcystis aeruginosa PCC 9717</name>
    <dbReference type="NCBI Taxonomy" id="1160286"/>
    <lineage>
        <taxon>Bacteria</taxon>
        <taxon>Bacillati</taxon>
        <taxon>Cyanobacteriota</taxon>
        <taxon>Cyanophyceae</taxon>
        <taxon>Oscillatoriophycideae</taxon>
        <taxon>Chroococcales</taxon>
        <taxon>Microcystaceae</taxon>
        <taxon>Microcystis</taxon>
    </lineage>
</organism>
<dbReference type="EMBL" id="CAII01000767">
    <property type="protein sequence ID" value="CCI00361.1"/>
    <property type="molecule type" value="Genomic_DNA"/>
</dbReference>
<dbReference type="HOGENOM" id="CLU_3312779_0_0_3"/>
<dbReference type="Proteomes" id="UP000003172">
    <property type="component" value="Unassembled WGS sequence"/>
</dbReference>
<comment type="caution">
    <text evidence="1">The sequence shown here is derived from an EMBL/GenBank/DDBJ whole genome shotgun (WGS) entry which is preliminary data.</text>
</comment>
<evidence type="ECO:0000313" key="2">
    <source>
        <dbReference type="Proteomes" id="UP000003172"/>
    </source>
</evidence>
<evidence type="ECO:0000313" key="1">
    <source>
        <dbReference type="EMBL" id="CCI00361.1"/>
    </source>
</evidence>
<sequence>MSWKVVIDPRSRMSLLPKQSKIKVCIEKGESNNAANNAI</sequence>
<accession>I4FXF0</accession>
<dbReference type="AlphaFoldDB" id="I4FXF0"/>
<reference evidence="1 2" key="1">
    <citation type="submission" date="2012-04" db="EMBL/GenBank/DDBJ databases">
        <authorList>
            <person name="Genoscope - CEA"/>
        </authorList>
    </citation>
    <scope>NUCLEOTIDE SEQUENCE [LARGE SCALE GENOMIC DNA]</scope>
    <source>
        <strain evidence="1 2">9717</strain>
    </source>
</reference>
<proteinExistence type="predicted"/>
<protein>
    <submittedName>
        <fullName evidence="1">Uncharacterized protein</fullName>
    </submittedName>
</protein>
<name>I4FXF0_MICAE</name>
<gene>
    <name evidence="1" type="ORF">MICAB_790004</name>
</gene>